<accession>A0A0J5X941</accession>
<dbReference type="SUPFAM" id="SSF81606">
    <property type="entry name" value="PP2C-like"/>
    <property type="match status" value="1"/>
</dbReference>
<dbReference type="Gene3D" id="3.60.40.10">
    <property type="entry name" value="PPM-type phosphatase domain"/>
    <property type="match status" value="1"/>
</dbReference>
<feature type="domain" description="PPM-type phosphatase" evidence="1">
    <location>
        <begin position="3"/>
        <end position="189"/>
    </location>
</feature>
<protein>
    <submittedName>
        <fullName evidence="2">Serine/threonine protein phosphatase</fullName>
    </submittedName>
</protein>
<dbReference type="InterPro" id="IPR001932">
    <property type="entry name" value="PPM-type_phosphatase-like_dom"/>
</dbReference>
<proteinExistence type="predicted"/>
<evidence type="ECO:0000313" key="3">
    <source>
        <dbReference type="Proteomes" id="UP000036338"/>
    </source>
</evidence>
<evidence type="ECO:0000259" key="1">
    <source>
        <dbReference type="Pfam" id="PF13672"/>
    </source>
</evidence>
<sequence length="222" mass="23498">MVALASDGAGSAQFGEVGSEIACERGGRILLEAVEKLGEASLTEAAAVALLDSVRSEIGNAADERNATVRDLACTLLGAVIGPTRALYFQVGDGAIVARNGDALAPVFWPESGEYANMTYFITDANASDHLRAAVRHSTDEVALFSDGLQRLALVFATETAHGPFFEPMFQALRPSTDDQVDPLCSALKRFLSSDAINDRTDDDKTLILATRWTGVTSVSSV</sequence>
<dbReference type="EMBL" id="LDWR01000014">
    <property type="protein sequence ID" value="KML60468.1"/>
    <property type="molecule type" value="Genomic_DNA"/>
</dbReference>
<dbReference type="AlphaFoldDB" id="A0A0J5X941"/>
<dbReference type="InterPro" id="IPR036457">
    <property type="entry name" value="PPM-type-like_dom_sf"/>
</dbReference>
<name>A0A0J5X941_BURCE</name>
<gene>
    <name evidence="2" type="ORF">VL15_08740</name>
</gene>
<organism evidence="2 3">
    <name type="scientific">Burkholderia cepacia</name>
    <name type="common">Pseudomonas cepacia</name>
    <dbReference type="NCBI Taxonomy" id="292"/>
    <lineage>
        <taxon>Bacteria</taxon>
        <taxon>Pseudomonadati</taxon>
        <taxon>Pseudomonadota</taxon>
        <taxon>Betaproteobacteria</taxon>
        <taxon>Burkholderiales</taxon>
        <taxon>Burkholderiaceae</taxon>
        <taxon>Burkholderia</taxon>
        <taxon>Burkholderia cepacia complex</taxon>
    </lineage>
</organism>
<dbReference type="Proteomes" id="UP000036338">
    <property type="component" value="Unassembled WGS sequence"/>
</dbReference>
<dbReference type="Pfam" id="PF13672">
    <property type="entry name" value="PP2C_2"/>
    <property type="match status" value="1"/>
</dbReference>
<dbReference type="PATRIC" id="fig|292.27.peg.1337"/>
<evidence type="ECO:0000313" key="2">
    <source>
        <dbReference type="EMBL" id="KML60468.1"/>
    </source>
</evidence>
<reference evidence="2 3" key="1">
    <citation type="submission" date="2015-05" db="EMBL/GenBank/DDBJ databases">
        <title>Draft genome of Burkholderia cepacia LK29.</title>
        <authorList>
            <person name="Chan X.Y."/>
        </authorList>
    </citation>
    <scope>NUCLEOTIDE SEQUENCE [LARGE SCALE GENOMIC DNA]</scope>
    <source>
        <strain evidence="2 3">LK29</strain>
    </source>
</reference>
<comment type="caution">
    <text evidence="2">The sequence shown here is derived from an EMBL/GenBank/DDBJ whole genome shotgun (WGS) entry which is preliminary data.</text>
</comment>